<proteinExistence type="predicted"/>
<reference evidence="1 2" key="1">
    <citation type="submission" date="2018-02" db="EMBL/GenBank/DDBJ databases">
        <title>Full genome sequencing of a novel polyvalent bacteriophage as one of T4-Family member.</title>
        <authorList>
            <person name="Kawasaki T."/>
            <person name="Saad A.M."/>
            <person name="Yamada T."/>
        </authorList>
    </citation>
    <scope>NUCLEOTIDE SEQUENCE [LARGE SCALE GENOMIC DNA]</scope>
    <source>
        <strain evidence="1 2">EcS1</strain>
    </source>
</reference>
<dbReference type="KEGG" id="vg:65108264"/>
<keyword evidence="2" id="KW-1185">Reference proteome</keyword>
<dbReference type="EMBL" id="LC371242">
    <property type="protein sequence ID" value="BBC78125.1"/>
    <property type="molecule type" value="Genomic_DNA"/>
</dbReference>
<dbReference type="GeneID" id="65108264"/>
<organism evidence="1 2">
    <name type="scientific">Escherichia phage EcS1</name>
    <dbReference type="NCBI Taxonomy" id="2083276"/>
    <lineage>
        <taxon>Viruses</taxon>
        <taxon>Duplodnaviria</taxon>
        <taxon>Heunggongvirae</taxon>
        <taxon>Uroviricota</taxon>
        <taxon>Caudoviricetes</taxon>
        <taxon>Pantevenvirales</taxon>
        <taxon>Straboviridae</taxon>
        <taxon>Tevenvirinae</taxon>
        <taxon>Kagamiyamavirus</taxon>
        <taxon>Kagamiyamavirus ecs1</taxon>
    </lineage>
</organism>
<sequence>MGAGLKPWYSARWETVEPEPEEVYKDSEVCYDEPTENELLDYEDKNGIFSW</sequence>
<evidence type="ECO:0000313" key="1">
    <source>
        <dbReference type="EMBL" id="BBC78125.1"/>
    </source>
</evidence>
<dbReference type="RefSeq" id="YP_010090772.1">
    <property type="nucleotide sequence ID" value="NC_055721.1"/>
</dbReference>
<name>A0A2Z5ZCD2_9CAUD</name>
<dbReference type="Proteomes" id="UP000250157">
    <property type="component" value="Segment"/>
</dbReference>
<accession>A0A2Z5ZCD2</accession>
<protein>
    <submittedName>
        <fullName evidence="1">Uncharacterized protein</fullName>
    </submittedName>
</protein>
<evidence type="ECO:0000313" key="2">
    <source>
        <dbReference type="Proteomes" id="UP000250157"/>
    </source>
</evidence>